<dbReference type="RefSeq" id="XP_002582214.1">
    <property type="nucleotide sequence ID" value="XM_002582168.1"/>
</dbReference>
<gene>
    <name evidence="2" type="ORF">UREG_07930</name>
</gene>
<evidence type="ECO:0000313" key="3">
    <source>
        <dbReference type="Proteomes" id="UP000002058"/>
    </source>
</evidence>
<organism evidence="2 3">
    <name type="scientific">Uncinocarpus reesii (strain UAMH 1704)</name>
    <dbReference type="NCBI Taxonomy" id="336963"/>
    <lineage>
        <taxon>Eukaryota</taxon>
        <taxon>Fungi</taxon>
        <taxon>Dikarya</taxon>
        <taxon>Ascomycota</taxon>
        <taxon>Pezizomycotina</taxon>
        <taxon>Eurotiomycetes</taxon>
        <taxon>Eurotiomycetidae</taxon>
        <taxon>Onygenales</taxon>
        <taxon>Onygenaceae</taxon>
        <taxon>Uncinocarpus</taxon>
    </lineage>
</organism>
<evidence type="ECO:0000313" key="2">
    <source>
        <dbReference type="EMBL" id="EEP83065.1"/>
    </source>
</evidence>
<reference evidence="3" key="1">
    <citation type="journal article" date="2009" name="Genome Res.">
        <title>Comparative genomic analyses of the human fungal pathogens Coccidioides and their relatives.</title>
        <authorList>
            <person name="Sharpton T.J."/>
            <person name="Stajich J.E."/>
            <person name="Rounsley S.D."/>
            <person name="Gardner M.J."/>
            <person name="Wortman J.R."/>
            <person name="Jordar V.S."/>
            <person name="Maiti R."/>
            <person name="Kodira C.D."/>
            <person name="Neafsey D.E."/>
            <person name="Zeng Q."/>
            <person name="Hung C.-Y."/>
            <person name="McMahan C."/>
            <person name="Muszewska A."/>
            <person name="Grynberg M."/>
            <person name="Mandel M.A."/>
            <person name="Kellner E.M."/>
            <person name="Barker B.M."/>
            <person name="Galgiani J.N."/>
            <person name="Orbach M.J."/>
            <person name="Kirkland T.N."/>
            <person name="Cole G.T."/>
            <person name="Henn M.R."/>
            <person name="Birren B.W."/>
            <person name="Taylor J.W."/>
        </authorList>
    </citation>
    <scope>NUCLEOTIDE SEQUENCE [LARGE SCALE GENOMIC DNA]</scope>
    <source>
        <strain evidence="3">UAMH 1704</strain>
    </source>
</reference>
<dbReference type="HOGENOM" id="CLU_3038223_0_0_1"/>
<keyword evidence="1" id="KW-1133">Transmembrane helix</keyword>
<feature type="transmembrane region" description="Helical" evidence="1">
    <location>
        <begin position="22"/>
        <end position="44"/>
    </location>
</feature>
<dbReference type="VEuPathDB" id="FungiDB:UREG_07930"/>
<feature type="non-terminal residue" evidence="2">
    <location>
        <position position="1"/>
    </location>
</feature>
<evidence type="ECO:0008006" key="4">
    <source>
        <dbReference type="Google" id="ProtNLM"/>
    </source>
</evidence>
<sequence>PRTLISIPIAAELQSRAGTTTFVAFSGGILILALISIVISRWACLGYRWRGRAKV</sequence>
<proteinExistence type="predicted"/>
<keyword evidence="3" id="KW-1185">Reference proteome</keyword>
<dbReference type="KEGG" id="ure:UREG_07930"/>
<dbReference type="Proteomes" id="UP000002058">
    <property type="component" value="Unassembled WGS sequence"/>
</dbReference>
<evidence type="ECO:0000256" key="1">
    <source>
        <dbReference type="SAM" id="Phobius"/>
    </source>
</evidence>
<dbReference type="AlphaFoldDB" id="C4RRN1"/>
<dbReference type="GeneID" id="8441240"/>
<keyword evidence="1" id="KW-0472">Membrane</keyword>
<name>C4RRN1_UNCRE</name>
<protein>
    <recommendedName>
        <fullName evidence="4">Molybdate ABC transporter permease subunit</fullName>
    </recommendedName>
</protein>
<dbReference type="InParanoid" id="C4RRN1"/>
<keyword evidence="1" id="KW-0812">Transmembrane</keyword>
<dbReference type="EMBL" id="GG669473">
    <property type="protein sequence ID" value="EEP83065.1"/>
    <property type="molecule type" value="Genomic_DNA"/>
</dbReference>
<accession>C4RRN1</accession>